<name>A0A6J4L3W2_9ACTN</name>
<sequence>MSFPVLGTDRVEGVLHTALAGLSLRQDVIADNIANIDTPGFRASSVDFESSLRTAVARGGVPAEGVDLTSTPTLTPVGPNGNNVDLRKETMAAMQTVFQYQTVTRAVTDRLALVRTAAGA</sequence>
<comment type="subunit">
    <text evidence="6">The basal body constitutes a major portion of the flagellar organelle and consists of a number of rings mounted on a central rod.</text>
</comment>
<evidence type="ECO:0000256" key="5">
    <source>
        <dbReference type="ARBA" id="ARBA00024934"/>
    </source>
</evidence>
<keyword evidence="8" id="KW-0969">Cilium</keyword>
<dbReference type="InterPro" id="IPR019776">
    <property type="entry name" value="Flagellar_basal_body_rod_CS"/>
</dbReference>
<dbReference type="EMBL" id="CADCUF010000050">
    <property type="protein sequence ID" value="CAA9322198.1"/>
    <property type="molecule type" value="Genomic_DNA"/>
</dbReference>
<comment type="function">
    <text evidence="5 6">Structural component of flagellum, the bacterial motility apparatus. Part of the rod structure of flagellar basal body.</text>
</comment>
<dbReference type="PIRSF" id="PIRSF002889">
    <property type="entry name" value="Rod_FlgB"/>
    <property type="match status" value="1"/>
</dbReference>
<evidence type="ECO:0000256" key="6">
    <source>
        <dbReference type="PIRNR" id="PIRNR002889"/>
    </source>
</evidence>
<evidence type="ECO:0000256" key="2">
    <source>
        <dbReference type="ARBA" id="ARBA00009677"/>
    </source>
</evidence>
<dbReference type="PROSITE" id="PS00588">
    <property type="entry name" value="FLAGELLA_BB_ROD"/>
    <property type="match status" value="1"/>
</dbReference>
<feature type="domain" description="Flagellar basal body rod protein N-terminal" evidence="7">
    <location>
        <begin position="17"/>
        <end position="42"/>
    </location>
</feature>
<dbReference type="InterPro" id="IPR001444">
    <property type="entry name" value="Flag_bb_rod_N"/>
</dbReference>
<keyword evidence="8" id="KW-0966">Cell projection</keyword>
<reference evidence="8" key="1">
    <citation type="submission" date="2020-02" db="EMBL/GenBank/DDBJ databases">
        <authorList>
            <person name="Meier V. D."/>
        </authorList>
    </citation>
    <scope>NUCLEOTIDE SEQUENCE</scope>
    <source>
        <strain evidence="8">AVDCRST_MAG24</strain>
    </source>
</reference>
<gene>
    <name evidence="8" type="ORF">AVDCRST_MAG24-393</name>
</gene>
<accession>A0A6J4L3W2</accession>
<dbReference type="GO" id="GO:0071973">
    <property type="term" value="P:bacterial-type flagellum-dependent cell motility"/>
    <property type="evidence" value="ECO:0007669"/>
    <property type="project" value="InterPro"/>
</dbReference>
<organism evidence="8">
    <name type="scientific">uncultured Nocardioidaceae bacterium</name>
    <dbReference type="NCBI Taxonomy" id="253824"/>
    <lineage>
        <taxon>Bacteria</taxon>
        <taxon>Bacillati</taxon>
        <taxon>Actinomycetota</taxon>
        <taxon>Actinomycetes</taxon>
        <taxon>Propionibacteriales</taxon>
        <taxon>Nocardioidaceae</taxon>
        <taxon>environmental samples</taxon>
    </lineage>
</organism>
<dbReference type="AlphaFoldDB" id="A0A6J4L3W2"/>
<evidence type="ECO:0000256" key="4">
    <source>
        <dbReference type="ARBA" id="ARBA00023143"/>
    </source>
</evidence>
<keyword evidence="4 6" id="KW-0975">Bacterial flagellum</keyword>
<protein>
    <recommendedName>
        <fullName evidence="3 6">Flagellar basal body rod protein FlgB</fullName>
    </recommendedName>
</protein>
<evidence type="ECO:0000313" key="8">
    <source>
        <dbReference type="EMBL" id="CAA9322198.1"/>
    </source>
</evidence>
<comment type="similarity">
    <text evidence="2 6">Belongs to the flagella basal body rod proteins family.</text>
</comment>
<evidence type="ECO:0000256" key="1">
    <source>
        <dbReference type="ARBA" id="ARBA00004117"/>
    </source>
</evidence>
<proteinExistence type="inferred from homology"/>
<evidence type="ECO:0000256" key="3">
    <source>
        <dbReference type="ARBA" id="ARBA00014376"/>
    </source>
</evidence>
<dbReference type="GO" id="GO:0030694">
    <property type="term" value="C:bacterial-type flagellum basal body, rod"/>
    <property type="evidence" value="ECO:0007669"/>
    <property type="project" value="InterPro"/>
</dbReference>
<keyword evidence="8" id="KW-0282">Flagellum</keyword>
<comment type="subcellular location">
    <subcellularLocation>
        <location evidence="1 6">Bacterial flagellum basal body</location>
    </subcellularLocation>
</comment>
<dbReference type="InterPro" id="IPR006300">
    <property type="entry name" value="FlgB"/>
</dbReference>
<dbReference type="Pfam" id="PF00460">
    <property type="entry name" value="Flg_bb_rod"/>
    <property type="match status" value="1"/>
</dbReference>
<dbReference type="NCBIfam" id="TIGR01396">
    <property type="entry name" value="FlgB"/>
    <property type="match status" value="1"/>
</dbReference>
<evidence type="ECO:0000259" key="7">
    <source>
        <dbReference type="Pfam" id="PF00460"/>
    </source>
</evidence>